<accession>A0A7J7EEH4</accession>
<dbReference type="InterPro" id="IPR026664">
    <property type="entry name" value="Stereocilin-rel"/>
</dbReference>
<dbReference type="GO" id="GO:0009986">
    <property type="term" value="C:cell surface"/>
    <property type="evidence" value="ECO:0007669"/>
    <property type="project" value="TreeGrafter"/>
</dbReference>
<feature type="signal peptide" evidence="4">
    <location>
        <begin position="1"/>
        <end position="21"/>
    </location>
</feature>
<proteinExistence type="predicted"/>
<organism evidence="5 6">
    <name type="scientific">Diceros bicornis minor</name>
    <name type="common">South-central black rhinoceros</name>
    <dbReference type="NCBI Taxonomy" id="77932"/>
    <lineage>
        <taxon>Eukaryota</taxon>
        <taxon>Metazoa</taxon>
        <taxon>Chordata</taxon>
        <taxon>Craniata</taxon>
        <taxon>Vertebrata</taxon>
        <taxon>Euteleostomi</taxon>
        <taxon>Mammalia</taxon>
        <taxon>Eutheria</taxon>
        <taxon>Laurasiatheria</taxon>
        <taxon>Perissodactyla</taxon>
        <taxon>Rhinocerotidae</taxon>
        <taxon>Diceros</taxon>
    </lineage>
</organism>
<dbReference type="PANTHER" id="PTHR23412:SF18">
    <property type="entry name" value="OTOANCORIN"/>
    <property type="match status" value="1"/>
</dbReference>
<dbReference type="PANTHER" id="PTHR23412">
    <property type="entry name" value="STEREOCILIN RELATED"/>
    <property type="match status" value="1"/>
</dbReference>
<comment type="caution">
    <text evidence="5">The sequence shown here is derived from an EMBL/GenBank/DDBJ whole genome shotgun (WGS) entry which is preliminary data.</text>
</comment>
<keyword evidence="2" id="KW-0325">Glycoprotein</keyword>
<feature type="region of interest" description="Disordered" evidence="3">
    <location>
        <begin position="1078"/>
        <end position="1110"/>
    </location>
</feature>
<evidence type="ECO:0000256" key="2">
    <source>
        <dbReference type="ARBA" id="ARBA00023180"/>
    </source>
</evidence>
<evidence type="ECO:0000256" key="3">
    <source>
        <dbReference type="SAM" id="MobiDB-lite"/>
    </source>
</evidence>
<dbReference type="AlphaFoldDB" id="A0A7J7EEH4"/>
<evidence type="ECO:0000313" key="5">
    <source>
        <dbReference type="EMBL" id="KAF5914192.1"/>
    </source>
</evidence>
<dbReference type="EMBL" id="JACDTQ010003365">
    <property type="protein sequence ID" value="KAF5914192.1"/>
    <property type="molecule type" value="Genomic_DNA"/>
</dbReference>
<evidence type="ECO:0008006" key="7">
    <source>
        <dbReference type="Google" id="ProtNLM"/>
    </source>
</evidence>
<gene>
    <name evidence="5" type="ORF">HPG69_005041</name>
</gene>
<name>A0A7J7EEH4_DICBM</name>
<sequence length="1228" mass="135981">MSQEPRTYSLFLCLFLSHGVASPTVPDSKQALLDLIQFQSSPMWTADLSHRVLAYLNSRNVAFTIPSLQAAMENHLEQRLYQPQKLLEDLRETDAQQFHTAMKYLLEDKKDRLELEDIVIDLGEIRKQALQSPGVNRSLFLITLERCFQVLNSLECVEILGRLLRGSSGSFLQPDITERLPRDLCKDAFKNLSAVFKELYDGTSAHSQRALYSWMTGILQTSSNTTDDSVSWVTAEDLWILGRYMVHLSFEEIMNISPIETARVGLHGATSTLLTHLPVLVRQIGLFISYDNATKQLDTVYDITPELAQALGLLVCFYNDLELLDAAMAQVLLHQMIKCSHLRGFQAGVQKLKANLLDIATENHTLNETLGSLSDAVVGLTQSQLESLSPEAVHSAISTLNQVSGWSKSQVVILSAKYLAHEKVLSLYSVSQMGVLLAGLGTQAFYGMDRRDLLHILRSTISLHVSDLSPAQQQGILSKMIEAGDTTSGVVEIQGAFFKEVSLFDLWKEPGFNATVLKEKELRRSQALFLYELLSKTTRRPAELLSTRQLVKGVTCSHIDAMSAESFLAHFQYFENNLSLLSPHQVNCLAWKYWDVSRSSMPPFLLAALPARYLASVPASRCVPFLISLGKSQLDSLVLDSHKKNLVLGKVQQCLNDSVADEYAVDIMGNLLCHLPAAIVHRGVSPGAWATALHGLRDCADLSPEQKAALRLRLLEQRGLPQNWTAETTKDLGPFLELFSGEELSSIATKFPHILQQTASKMAGTLPPQEFLWAVFESVRNSDEKRPSSEPISSCHGVAAPSSEDIFKLAEANACWAPEDLLCMEEDTFIRSVELLGAVRGFSWPQLMTLKEKAVQVWDMPSYWREQHIVSLGRIALALNESELEQLDLSSIDTVASLSQQTEWTPGQAKAILQGFLEDSGYRIQDLKSFHLVGLGATLCAVNITEISLIKISEFRVVVARIGTLLCSIQVLAEFKRKAEVVFGNPTEWSSSVLQELGTIAAGLTREELQMLDKDLMPYFQPSAIKCLPDEIFKELSAEQIAALGPENAAAVTPAQRRQLSMLQLQSLQRALDGAKTRSWLDAPPSARPIRTPSSRSLPGERASLLPRPPPLPPSLSLCPPCWGWGGKVPKIQDGISDSHWRFCLHRKIQSLYKLSFHLQGALACLPPAGSNAQARVVSGGHASPFSAQGAWRQRPLRSAGDPYPDPEPQRGQGDPGALKFKMHQEEE</sequence>
<feature type="chain" id="PRO_5029456596" description="Otoancorin" evidence="4">
    <location>
        <begin position="22"/>
        <end position="1228"/>
    </location>
</feature>
<evidence type="ECO:0000256" key="1">
    <source>
        <dbReference type="ARBA" id="ARBA00022729"/>
    </source>
</evidence>
<keyword evidence="6" id="KW-1185">Reference proteome</keyword>
<keyword evidence="1 4" id="KW-0732">Signal</keyword>
<evidence type="ECO:0000256" key="4">
    <source>
        <dbReference type="SAM" id="SignalP"/>
    </source>
</evidence>
<reference evidence="5 6" key="1">
    <citation type="journal article" date="2020" name="Mol. Biol. Evol.">
        <title>Interspecific Gene Flow and the Evolution of Specialization in Black and White Rhinoceros.</title>
        <authorList>
            <person name="Moodley Y."/>
            <person name="Westbury M.V."/>
            <person name="Russo I.M."/>
            <person name="Gopalakrishnan S."/>
            <person name="Rakotoarivelo A."/>
            <person name="Olsen R.A."/>
            <person name="Prost S."/>
            <person name="Tunstall T."/>
            <person name="Ryder O.A."/>
            <person name="Dalen L."/>
            <person name="Bruford M.W."/>
        </authorList>
    </citation>
    <scope>NUCLEOTIDE SEQUENCE [LARGE SCALE GENOMIC DNA]</scope>
    <source>
        <strain evidence="5">SBR-YM</strain>
        <tissue evidence="5">Skin</tissue>
    </source>
</reference>
<dbReference type="GO" id="GO:0007160">
    <property type="term" value="P:cell-matrix adhesion"/>
    <property type="evidence" value="ECO:0007669"/>
    <property type="project" value="TreeGrafter"/>
</dbReference>
<dbReference type="Proteomes" id="UP000551758">
    <property type="component" value="Unassembled WGS sequence"/>
</dbReference>
<protein>
    <recommendedName>
        <fullName evidence="7">Otoancorin</fullName>
    </recommendedName>
</protein>
<feature type="region of interest" description="Disordered" evidence="3">
    <location>
        <begin position="1181"/>
        <end position="1228"/>
    </location>
</feature>
<evidence type="ECO:0000313" key="6">
    <source>
        <dbReference type="Proteomes" id="UP000551758"/>
    </source>
</evidence>